<gene>
    <name evidence="4" type="ORF">SAMN05443245_4859</name>
</gene>
<dbReference type="Gene3D" id="2.60.120.600">
    <property type="entry name" value="Domain of unknown function DUF1214, C-terminal domain"/>
    <property type="match status" value="1"/>
</dbReference>
<dbReference type="AlphaFoldDB" id="A0A1H1IAE2"/>
<dbReference type="PANTHER" id="PTHR36509">
    <property type="entry name" value="BLL3101 PROTEIN"/>
    <property type="match status" value="1"/>
</dbReference>
<dbReference type="Pfam" id="PF06742">
    <property type="entry name" value="DUF1214"/>
    <property type="match status" value="1"/>
</dbReference>
<feature type="domain" description="DUF1214" evidence="2">
    <location>
        <begin position="253"/>
        <end position="339"/>
    </location>
</feature>
<dbReference type="RefSeq" id="WP_074769336.1">
    <property type="nucleotide sequence ID" value="NZ_FNKP01000002.1"/>
</dbReference>
<dbReference type="PANTHER" id="PTHR36509:SF2">
    <property type="entry name" value="BLL3101 PROTEIN"/>
    <property type="match status" value="1"/>
</dbReference>
<dbReference type="InterPro" id="IPR010621">
    <property type="entry name" value="DUF1214"/>
</dbReference>
<dbReference type="Pfam" id="PF06863">
    <property type="entry name" value="DUF1254"/>
    <property type="match status" value="1"/>
</dbReference>
<keyword evidence="1" id="KW-0732">Signal</keyword>
<dbReference type="Gene3D" id="2.60.40.1610">
    <property type="entry name" value="Domain of unknown function DUF1254"/>
    <property type="match status" value="1"/>
</dbReference>
<name>A0A1H1IAE2_9BURK</name>
<dbReference type="SUPFAM" id="SSF160935">
    <property type="entry name" value="VPA0735-like"/>
    <property type="match status" value="1"/>
</dbReference>
<feature type="chain" id="PRO_5010252670" description="Carboxylesterase" evidence="1">
    <location>
        <begin position="32"/>
        <end position="356"/>
    </location>
</feature>
<evidence type="ECO:0008006" key="6">
    <source>
        <dbReference type="Google" id="ProtNLM"/>
    </source>
</evidence>
<dbReference type="InterPro" id="IPR037049">
    <property type="entry name" value="DUF1214_C_sf"/>
</dbReference>
<evidence type="ECO:0000259" key="3">
    <source>
        <dbReference type="Pfam" id="PF06863"/>
    </source>
</evidence>
<dbReference type="Proteomes" id="UP000183487">
    <property type="component" value="Unassembled WGS sequence"/>
</dbReference>
<accession>A0A1H1IAE2</accession>
<reference evidence="5" key="1">
    <citation type="submission" date="2016-10" db="EMBL/GenBank/DDBJ databases">
        <authorList>
            <person name="Varghese N."/>
        </authorList>
    </citation>
    <scope>NUCLEOTIDE SEQUENCE [LARGE SCALE GENOMIC DNA]</scope>
    <source>
        <strain evidence="5">GAS106B</strain>
    </source>
</reference>
<dbReference type="InterPro" id="IPR010679">
    <property type="entry name" value="DUF1254"/>
</dbReference>
<evidence type="ECO:0000259" key="2">
    <source>
        <dbReference type="Pfam" id="PF06742"/>
    </source>
</evidence>
<evidence type="ECO:0000313" key="4">
    <source>
        <dbReference type="EMBL" id="SDR34318.1"/>
    </source>
</evidence>
<feature type="domain" description="DUF1254" evidence="3">
    <location>
        <begin position="70"/>
        <end position="124"/>
    </location>
</feature>
<keyword evidence="5" id="KW-1185">Reference proteome</keyword>
<dbReference type="InterPro" id="IPR037050">
    <property type="entry name" value="DUF1254_sf"/>
</dbReference>
<sequence length="356" mass="38867">MKPSRISRCIPGAAVAVLGVVPLVAPFSVHAQSAAPSSGNAAIPVTVDNFVRAESDQYIASLVKQGGLGKLYHHREPASIDDQTVIRLNRDTLYTSGIFDLDAGPVTITMPDPGTRFMSLQVINEDHYVPNVFYGPGAHTLTRDNVGTRYVVIGIRTLVDPANPDDIKKVHALQDAIKVSQRSPGKLDSSNWDPVSQKKMRDALLVLATTLPDFKKSFGTREQVDPVRHLIGTAAAWGGNPDRDATYLNITPQRNDGQTIYRLNVKDVPVDAFWSVSVYNAEGYFQKNAYNAYTLNNLTAKKGADGSIDIQFGGCDGKIANCVPVVSGWNYTVRLYRPREEILSGAWVFPDAKPVQ</sequence>
<dbReference type="OrthoDB" id="547269at2"/>
<proteinExistence type="predicted"/>
<organism evidence="4 5">
    <name type="scientific">Paraburkholderia fungorum</name>
    <dbReference type="NCBI Taxonomy" id="134537"/>
    <lineage>
        <taxon>Bacteria</taxon>
        <taxon>Pseudomonadati</taxon>
        <taxon>Pseudomonadota</taxon>
        <taxon>Betaproteobacteria</taxon>
        <taxon>Burkholderiales</taxon>
        <taxon>Burkholderiaceae</taxon>
        <taxon>Paraburkholderia</taxon>
    </lineage>
</organism>
<protein>
    <recommendedName>
        <fullName evidence="6">Carboxylesterase</fullName>
    </recommendedName>
</protein>
<dbReference type="EMBL" id="FNKP01000002">
    <property type="protein sequence ID" value="SDR34318.1"/>
    <property type="molecule type" value="Genomic_DNA"/>
</dbReference>
<evidence type="ECO:0000256" key="1">
    <source>
        <dbReference type="SAM" id="SignalP"/>
    </source>
</evidence>
<feature type="signal peptide" evidence="1">
    <location>
        <begin position="1"/>
        <end position="31"/>
    </location>
</feature>
<evidence type="ECO:0000313" key="5">
    <source>
        <dbReference type="Proteomes" id="UP000183487"/>
    </source>
</evidence>